<gene>
    <name evidence="1" type="ORF">OG849_24315</name>
</gene>
<keyword evidence="2" id="KW-1185">Reference proteome</keyword>
<dbReference type="EMBL" id="CP109083">
    <property type="protein sequence ID" value="WSB10137.1"/>
    <property type="molecule type" value="Genomic_DNA"/>
</dbReference>
<reference evidence="1 2" key="1">
    <citation type="submission" date="2022-10" db="EMBL/GenBank/DDBJ databases">
        <title>The complete genomes of actinobacterial strains from the NBC collection.</title>
        <authorList>
            <person name="Joergensen T.S."/>
            <person name="Alvarez Arevalo M."/>
            <person name="Sterndorff E.B."/>
            <person name="Faurdal D."/>
            <person name="Vuksanovic O."/>
            <person name="Mourched A.-S."/>
            <person name="Charusanti P."/>
            <person name="Shaw S."/>
            <person name="Blin K."/>
            <person name="Weber T."/>
        </authorList>
    </citation>
    <scope>NUCLEOTIDE SEQUENCE [LARGE SCALE GENOMIC DNA]</scope>
    <source>
        <strain evidence="1 2">NBC 01792</strain>
    </source>
</reference>
<evidence type="ECO:0008006" key="3">
    <source>
        <dbReference type="Google" id="ProtNLM"/>
    </source>
</evidence>
<organism evidence="1 2">
    <name type="scientific">Streptomyces cyaneofuscatus</name>
    <dbReference type="NCBI Taxonomy" id="66883"/>
    <lineage>
        <taxon>Bacteria</taxon>
        <taxon>Bacillati</taxon>
        <taxon>Actinomycetota</taxon>
        <taxon>Actinomycetes</taxon>
        <taxon>Kitasatosporales</taxon>
        <taxon>Streptomycetaceae</taxon>
        <taxon>Streptomyces</taxon>
    </lineage>
</organism>
<dbReference type="Proteomes" id="UP001356428">
    <property type="component" value="Chromosome"/>
</dbReference>
<evidence type="ECO:0000313" key="2">
    <source>
        <dbReference type="Proteomes" id="UP001356428"/>
    </source>
</evidence>
<proteinExistence type="predicted"/>
<evidence type="ECO:0000313" key="1">
    <source>
        <dbReference type="EMBL" id="WSB10137.1"/>
    </source>
</evidence>
<protein>
    <recommendedName>
        <fullName evidence="3">PH domain-containing protein</fullName>
    </recommendedName>
</protein>
<sequence length="175" mass="18833">MSTDTPSGREDEAFRAWLRTLAEGLTTDPEDALDSQGALAFLWAVFGENGAMPPAYFAPLLGAHRQAHAQQAVTALLTQVHAETGRRPDVPVRYSPPTECEPEGAVCVGPEPVQGIDPSHIHAEAAEGLQCLLADRSRLVWPLCPDHRVGLHATRAVSGAVWVCSMGDHTVRRIV</sequence>
<accession>A0ABZ1F149</accession>
<dbReference type="RefSeq" id="WP_326703708.1">
    <property type="nucleotide sequence ID" value="NZ_CP109083.1"/>
</dbReference>
<name>A0ABZ1F149_9ACTN</name>